<name>A0A8S3H2H7_9BILA</name>
<feature type="non-terminal residue" evidence="15">
    <location>
        <position position="359"/>
    </location>
</feature>
<accession>A0A8S3H2H7</accession>
<keyword evidence="6" id="KW-0805">Transcription regulation</keyword>
<feature type="compositionally biased region" description="Low complexity" evidence="12">
    <location>
        <begin position="319"/>
        <end position="330"/>
    </location>
</feature>
<dbReference type="Proteomes" id="UP000681967">
    <property type="component" value="Unassembled WGS sequence"/>
</dbReference>
<keyword evidence="2" id="KW-0479">Metal-binding</keyword>
<keyword evidence="7" id="KW-0238">DNA-binding</keyword>
<keyword evidence="5" id="KW-0862">Zinc</keyword>
<evidence type="ECO:0000256" key="5">
    <source>
        <dbReference type="ARBA" id="ARBA00022833"/>
    </source>
</evidence>
<keyword evidence="3" id="KW-0677">Repeat</keyword>
<dbReference type="CDD" id="cd00202">
    <property type="entry name" value="ZnF_GATA"/>
    <property type="match status" value="1"/>
</dbReference>
<evidence type="ECO:0000256" key="6">
    <source>
        <dbReference type="ARBA" id="ARBA00023015"/>
    </source>
</evidence>
<dbReference type="GO" id="GO:0005634">
    <property type="term" value="C:nucleus"/>
    <property type="evidence" value="ECO:0007669"/>
    <property type="project" value="UniProtKB-SubCell"/>
</dbReference>
<evidence type="ECO:0000256" key="8">
    <source>
        <dbReference type="ARBA" id="ARBA00023159"/>
    </source>
</evidence>
<dbReference type="InterPro" id="IPR000679">
    <property type="entry name" value="Znf_GATA"/>
</dbReference>
<dbReference type="FunFam" id="3.30.50.10:FF:000001">
    <property type="entry name" value="GATA transcription factor (GATAd)"/>
    <property type="match status" value="1"/>
</dbReference>
<dbReference type="PROSITE" id="PS50114">
    <property type="entry name" value="GATA_ZN_FINGER_2"/>
    <property type="match status" value="1"/>
</dbReference>
<evidence type="ECO:0000313" key="15">
    <source>
        <dbReference type="EMBL" id="CAF5175418.1"/>
    </source>
</evidence>
<dbReference type="SMART" id="SM00401">
    <property type="entry name" value="ZnF_GATA"/>
    <property type="match status" value="1"/>
</dbReference>
<feature type="compositionally biased region" description="Polar residues" evidence="12">
    <location>
        <begin position="145"/>
        <end position="157"/>
    </location>
</feature>
<dbReference type="InterPro" id="IPR039355">
    <property type="entry name" value="Transcription_factor_GATA"/>
</dbReference>
<evidence type="ECO:0000256" key="10">
    <source>
        <dbReference type="ARBA" id="ARBA00023242"/>
    </source>
</evidence>
<dbReference type="GO" id="GO:0000978">
    <property type="term" value="F:RNA polymerase II cis-regulatory region sequence-specific DNA binding"/>
    <property type="evidence" value="ECO:0007669"/>
    <property type="project" value="TreeGrafter"/>
</dbReference>
<evidence type="ECO:0000256" key="11">
    <source>
        <dbReference type="PROSITE-ProRule" id="PRU00094"/>
    </source>
</evidence>
<dbReference type="PROSITE" id="PS00344">
    <property type="entry name" value="GATA_ZN_FINGER_1"/>
    <property type="match status" value="1"/>
</dbReference>
<feature type="domain" description="GATA-type" evidence="13">
    <location>
        <begin position="221"/>
        <end position="266"/>
    </location>
</feature>
<keyword evidence="9" id="KW-0804">Transcription</keyword>
<dbReference type="InterPro" id="IPR013088">
    <property type="entry name" value="Znf_NHR/GATA"/>
</dbReference>
<feature type="region of interest" description="Disordered" evidence="12">
    <location>
        <begin position="1"/>
        <end position="21"/>
    </location>
</feature>
<keyword evidence="4 11" id="KW-0863">Zinc-finger</keyword>
<protein>
    <recommendedName>
        <fullName evidence="13">GATA-type domain-containing protein</fullName>
    </recommendedName>
</protein>
<evidence type="ECO:0000256" key="12">
    <source>
        <dbReference type="SAM" id="MobiDB-lite"/>
    </source>
</evidence>
<reference evidence="15" key="1">
    <citation type="submission" date="2021-02" db="EMBL/GenBank/DDBJ databases">
        <authorList>
            <person name="Nowell W R."/>
        </authorList>
    </citation>
    <scope>NUCLEOTIDE SEQUENCE</scope>
</reference>
<feature type="compositionally biased region" description="Low complexity" evidence="12">
    <location>
        <begin position="135"/>
        <end position="144"/>
    </location>
</feature>
<feature type="compositionally biased region" description="Basic and acidic residues" evidence="12">
    <location>
        <begin position="119"/>
        <end position="129"/>
    </location>
</feature>
<dbReference type="GO" id="GO:0000122">
    <property type="term" value="P:negative regulation of transcription by RNA polymerase II"/>
    <property type="evidence" value="ECO:0007669"/>
    <property type="project" value="TreeGrafter"/>
</dbReference>
<evidence type="ECO:0000256" key="3">
    <source>
        <dbReference type="ARBA" id="ARBA00022737"/>
    </source>
</evidence>
<dbReference type="EMBL" id="CAJOBJ010326107">
    <property type="protein sequence ID" value="CAF5175418.1"/>
    <property type="molecule type" value="Genomic_DNA"/>
</dbReference>
<dbReference type="GO" id="GO:0008270">
    <property type="term" value="F:zinc ion binding"/>
    <property type="evidence" value="ECO:0007669"/>
    <property type="project" value="UniProtKB-KW"/>
</dbReference>
<organism evidence="15 16">
    <name type="scientific">Rotaria magnacalcarata</name>
    <dbReference type="NCBI Taxonomy" id="392030"/>
    <lineage>
        <taxon>Eukaryota</taxon>
        <taxon>Metazoa</taxon>
        <taxon>Spiralia</taxon>
        <taxon>Gnathifera</taxon>
        <taxon>Rotifera</taxon>
        <taxon>Eurotatoria</taxon>
        <taxon>Bdelloidea</taxon>
        <taxon>Philodinida</taxon>
        <taxon>Philodinidae</taxon>
        <taxon>Rotaria</taxon>
    </lineage>
</organism>
<gene>
    <name evidence="14" type="ORF">BYL167_LOCUS59602</name>
    <name evidence="15" type="ORF">GIL414_LOCUS67516</name>
</gene>
<keyword evidence="8" id="KW-0010">Activator</keyword>
<sequence>QQQQQQVTIYSEQPSSTTVTNINTVSSNDLQQEQYHPSTNESPSFSNQFQQPGQLLYAETVAYYGDELVNGVDHIQAHHHSQNYPHLQQPLYSPPTPNNHHQQSLSSPRFTLHHPSQSDYRHSPYDEGNRYVAGTSTTRRSSTSPNNPVYENGVNQGWTPNEPQAYYGLPNGYVPTSASNLNDLTFLQPTQLSNNTDQIPFWNDNTGVNSYIQCIDGYYDTTDGRECVNCGAISTPLWRRDGTGHYLCNACGLFHKINGSNRPLTRLIRRSEDDDHPRASTMETGLPIVDPVCLPNVSSLTNHYSHHHSIHPNQIYHPSTTTSSSSSTTTAPSSRRNNPSKALSSFALGTSDSHYSPYP</sequence>
<dbReference type="PRINTS" id="PR00619">
    <property type="entry name" value="GATAZNFINGER"/>
</dbReference>
<evidence type="ECO:0000256" key="2">
    <source>
        <dbReference type="ARBA" id="ARBA00022723"/>
    </source>
</evidence>
<feature type="non-terminal residue" evidence="15">
    <location>
        <position position="1"/>
    </location>
</feature>
<dbReference type="GO" id="GO:0045944">
    <property type="term" value="P:positive regulation of transcription by RNA polymerase II"/>
    <property type="evidence" value="ECO:0007669"/>
    <property type="project" value="TreeGrafter"/>
</dbReference>
<feature type="compositionally biased region" description="Polar residues" evidence="12">
    <location>
        <begin position="331"/>
        <end position="359"/>
    </location>
</feature>
<dbReference type="SUPFAM" id="SSF57716">
    <property type="entry name" value="Glucocorticoid receptor-like (DNA-binding domain)"/>
    <property type="match status" value="1"/>
</dbReference>
<feature type="region of interest" description="Disordered" evidence="12">
    <location>
        <begin position="308"/>
        <end position="359"/>
    </location>
</feature>
<dbReference type="AlphaFoldDB" id="A0A8S3H2H7"/>
<evidence type="ECO:0000256" key="4">
    <source>
        <dbReference type="ARBA" id="ARBA00022771"/>
    </source>
</evidence>
<dbReference type="PANTHER" id="PTHR10071:SF281">
    <property type="entry name" value="BOX A-BINDING FACTOR-RELATED"/>
    <property type="match status" value="1"/>
</dbReference>
<dbReference type="PANTHER" id="PTHR10071">
    <property type="entry name" value="TRANSCRIPTION FACTOR GATA FAMILY MEMBER"/>
    <property type="match status" value="1"/>
</dbReference>
<evidence type="ECO:0000256" key="7">
    <source>
        <dbReference type="ARBA" id="ARBA00023125"/>
    </source>
</evidence>
<feature type="compositionally biased region" description="Polar residues" evidence="12">
    <location>
        <begin position="98"/>
        <end position="118"/>
    </location>
</feature>
<dbReference type="GO" id="GO:0000981">
    <property type="term" value="F:DNA-binding transcription factor activity, RNA polymerase II-specific"/>
    <property type="evidence" value="ECO:0007669"/>
    <property type="project" value="TreeGrafter"/>
</dbReference>
<evidence type="ECO:0000256" key="9">
    <source>
        <dbReference type="ARBA" id="ARBA00023163"/>
    </source>
</evidence>
<comment type="caution">
    <text evidence="15">The sequence shown here is derived from an EMBL/GenBank/DDBJ whole genome shotgun (WGS) entry which is preliminary data.</text>
</comment>
<feature type="region of interest" description="Disordered" evidence="12">
    <location>
        <begin position="79"/>
        <end position="157"/>
    </location>
</feature>
<dbReference type="Pfam" id="PF00320">
    <property type="entry name" value="GATA"/>
    <property type="match status" value="1"/>
</dbReference>
<evidence type="ECO:0000313" key="16">
    <source>
        <dbReference type="Proteomes" id="UP000681720"/>
    </source>
</evidence>
<dbReference type="Proteomes" id="UP000681720">
    <property type="component" value="Unassembled WGS sequence"/>
</dbReference>
<evidence type="ECO:0000313" key="14">
    <source>
        <dbReference type="EMBL" id="CAF5063509.1"/>
    </source>
</evidence>
<dbReference type="GO" id="GO:0045165">
    <property type="term" value="P:cell fate commitment"/>
    <property type="evidence" value="ECO:0007669"/>
    <property type="project" value="TreeGrafter"/>
</dbReference>
<comment type="subcellular location">
    <subcellularLocation>
        <location evidence="1">Nucleus</location>
    </subcellularLocation>
</comment>
<dbReference type="EMBL" id="CAJOBH010228931">
    <property type="protein sequence ID" value="CAF5063509.1"/>
    <property type="molecule type" value="Genomic_DNA"/>
</dbReference>
<proteinExistence type="predicted"/>
<evidence type="ECO:0000256" key="1">
    <source>
        <dbReference type="ARBA" id="ARBA00004123"/>
    </source>
</evidence>
<dbReference type="Gene3D" id="3.30.50.10">
    <property type="entry name" value="Erythroid Transcription Factor GATA-1, subunit A"/>
    <property type="match status" value="1"/>
</dbReference>
<feature type="compositionally biased region" description="Polar residues" evidence="12">
    <location>
        <begin position="1"/>
        <end position="14"/>
    </location>
</feature>
<evidence type="ECO:0000259" key="13">
    <source>
        <dbReference type="PROSITE" id="PS50114"/>
    </source>
</evidence>
<keyword evidence="10" id="KW-0539">Nucleus</keyword>